<evidence type="ECO:0000313" key="2">
    <source>
        <dbReference type="Proteomes" id="UP000539787"/>
    </source>
</evidence>
<gene>
    <name evidence="1" type="ORF">HX902_03685</name>
</gene>
<name>A0ABR6A273_9HYPH</name>
<comment type="caution">
    <text evidence="1">The sequence shown here is derived from an EMBL/GenBank/DDBJ whole genome shotgun (WGS) entry which is preliminary data.</text>
</comment>
<accession>A0ABR6A273</accession>
<sequence length="185" mass="20878">MTIGSMTTAEAPNVTGWKGLSDFAHFERLKTALYRDTGDAPLRPGCSRPNPGRSPALRLRNGVGAARVFQFLDQDYIDADEDLSSAQNDLHRMSRNLPFLREVTAVVEEIESIRDEMSEEARIFFGWRPYAEKWAFPNPVWNELRQAFQEGRDDAERTSAARGCPAFVDESRDTPRQNQLGVATL</sequence>
<dbReference type="RefSeq" id="WP_182208227.1">
    <property type="nucleotide sequence ID" value="NZ_JACGBJ010000002.1"/>
</dbReference>
<evidence type="ECO:0000313" key="1">
    <source>
        <dbReference type="EMBL" id="MBA5800724.1"/>
    </source>
</evidence>
<reference evidence="1 2" key="1">
    <citation type="submission" date="2020-07" db="EMBL/GenBank/DDBJ databases">
        <authorList>
            <person name="Sun Q."/>
        </authorList>
    </citation>
    <scope>NUCLEOTIDE SEQUENCE [LARGE SCALE GENOMIC DNA]</scope>
    <source>
        <strain evidence="1 2">WYCCWR 11317</strain>
    </source>
</reference>
<keyword evidence="2" id="KW-1185">Reference proteome</keyword>
<dbReference type="Proteomes" id="UP000539787">
    <property type="component" value="Unassembled WGS sequence"/>
</dbReference>
<dbReference type="EMBL" id="JACGBJ010000002">
    <property type="protein sequence ID" value="MBA5800724.1"/>
    <property type="molecule type" value="Genomic_DNA"/>
</dbReference>
<organism evidence="1 2">
    <name type="scientific">Rhizobium changzhiense</name>
    <dbReference type="NCBI Taxonomy" id="2692317"/>
    <lineage>
        <taxon>Bacteria</taxon>
        <taxon>Pseudomonadati</taxon>
        <taxon>Pseudomonadota</taxon>
        <taxon>Alphaproteobacteria</taxon>
        <taxon>Hyphomicrobiales</taxon>
        <taxon>Rhizobiaceae</taxon>
        <taxon>Rhizobium/Agrobacterium group</taxon>
        <taxon>Rhizobium</taxon>
    </lineage>
</organism>
<proteinExistence type="predicted"/>
<protein>
    <submittedName>
        <fullName evidence="1">Uncharacterized protein</fullName>
    </submittedName>
</protein>